<dbReference type="OrthoDB" id="548093at2759"/>
<organism evidence="1 2">
    <name type="scientific">Gonium pectorale</name>
    <name type="common">Green alga</name>
    <dbReference type="NCBI Taxonomy" id="33097"/>
    <lineage>
        <taxon>Eukaryota</taxon>
        <taxon>Viridiplantae</taxon>
        <taxon>Chlorophyta</taxon>
        <taxon>core chlorophytes</taxon>
        <taxon>Chlorophyceae</taxon>
        <taxon>CS clade</taxon>
        <taxon>Chlamydomonadales</taxon>
        <taxon>Volvocaceae</taxon>
        <taxon>Gonium</taxon>
    </lineage>
</organism>
<comment type="caution">
    <text evidence="1">The sequence shown here is derived from an EMBL/GenBank/DDBJ whole genome shotgun (WGS) entry which is preliminary data.</text>
</comment>
<proteinExistence type="predicted"/>
<gene>
    <name evidence="1" type="ORF">GPECTOR_83g296</name>
</gene>
<dbReference type="EMBL" id="LSYV01000084">
    <property type="protein sequence ID" value="KXZ43684.1"/>
    <property type="molecule type" value="Genomic_DNA"/>
</dbReference>
<accession>A0A150G1I6</accession>
<dbReference type="Proteomes" id="UP000075714">
    <property type="component" value="Unassembled WGS sequence"/>
</dbReference>
<evidence type="ECO:0000313" key="2">
    <source>
        <dbReference type="Proteomes" id="UP000075714"/>
    </source>
</evidence>
<name>A0A150G1I6_GONPE</name>
<keyword evidence="2" id="KW-1185">Reference proteome</keyword>
<protein>
    <submittedName>
        <fullName evidence="1">Uncharacterized protein</fullName>
    </submittedName>
</protein>
<dbReference type="AlphaFoldDB" id="A0A150G1I6"/>
<evidence type="ECO:0000313" key="1">
    <source>
        <dbReference type="EMBL" id="KXZ43684.1"/>
    </source>
</evidence>
<reference evidence="2" key="1">
    <citation type="journal article" date="2016" name="Nat. Commun.">
        <title>The Gonium pectorale genome demonstrates co-option of cell cycle regulation during the evolution of multicellularity.</title>
        <authorList>
            <person name="Hanschen E.R."/>
            <person name="Marriage T.N."/>
            <person name="Ferris P.J."/>
            <person name="Hamaji T."/>
            <person name="Toyoda A."/>
            <person name="Fujiyama A."/>
            <person name="Neme R."/>
            <person name="Noguchi H."/>
            <person name="Minakuchi Y."/>
            <person name="Suzuki M."/>
            <person name="Kawai-Toyooka H."/>
            <person name="Smith D.R."/>
            <person name="Sparks H."/>
            <person name="Anderson J."/>
            <person name="Bakaric R."/>
            <person name="Luria V."/>
            <person name="Karger A."/>
            <person name="Kirschner M.W."/>
            <person name="Durand P.M."/>
            <person name="Michod R.E."/>
            <person name="Nozaki H."/>
            <person name="Olson B.J."/>
        </authorList>
    </citation>
    <scope>NUCLEOTIDE SEQUENCE [LARGE SCALE GENOMIC DNA]</scope>
    <source>
        <strain evidence="2">NIES-2863</strain>
    </source>
</reference>
<sequence length="308" mass="32423">MCTAARNPAFHALKFRLRLGKQFFLGLGALAAGGPEPLGTIQGVGSGPGALQSVYSNCVPAATVPRVTDWLTTRMGFRLVNSKASATVHVIDQTLNVHYKVSLALPEEGSPNAVQLRKMSGLPTVCHTVALLSRPDGLDLRLELIGQRREPEDCVARSLARAVVSACNAVGYDSFAASGGRSHLPRDMALDLVRKKRKQVYEGEFQASSGCRLRLQFAVVNLEDKDGGASTEITGSMPELDLQAAKALSSRGGGAVTGPGGARDSGRWSADALAALKEFLSTLNTASLGAGEDRARVCAASRVKSRHG</sequence>